<protein>
    <recommendedName>
        <fullName evidence="4">Lipoprotein</fullName>
    </recommendedName>
</protein>
<proteinExistence type="predicted"/>
<evidence type="ECO:0008006" key="4">
    <source>
        <dbReference type="Google" id="ProtNLM"/>
    </source>
</evidence>
<evidence type="ECO:0000256" key="1">
    <source>
        <dbReference type="SAM" id="MobiDB-lite"/>
    </source>
</evidence>
<dbReference type="RefSeq" id="WP_132111852.1">
    <property type="nucleotide sequence ID" value="NZ_SMFO01000009.1"/>
</dbReference>
<keyword evidence="3" id="KW-1185">Reference proteome</keyword>
<comment type="caution">
    <text evidence="2">The sequence shown here is derived from an EMBL/GenBank/DDBJ whole genome shotgun (WGS) entry which is preliminary data.</text>
</comment>
<dbReference type="EMBL" id="SMFO01000009">
    <property type="protein sequence ID" value="TDE02934.1"/>
    <property type="molecule type" value="Genomic_DNA"/>
</dbReference>
<evidence type="ECO:0000313" key="2">
    <source>
        <dbReference type="EMBL" id="TDE02934.1"/>
    </source>
</evidence>
<feature type="compositionally biased region" description="Low complexity" evidence="1">
    <location>
        <begin position="87"/>
        <end position="111"/>
    </location>
</feature>
<dbReference type="AlphaFoldDB" id="A0A4R5CWK9"/>
<reference evidence="2 3" key="1">
    <citation type="submission" date="2019-03" db="EMBL/GenBank/DDBJ databases">
        <title>Flavobacterium TSA-D2 sp. nov., isolated from arctic soil.</title>
        <authorList>
            <person name="Chaudhary D.K."/>
        </authorList>
    </citation>
    <scope>NUCLEOTIDE SEQUENCE [LARGE SCALE GENOMIC DNA]</scope>
    <source>
        <strain evidence="2 3">TSA-D2</strain>
    </source>
</reference>
<dbReference type="Proteomes" id="UP000294597">
    <property type="component" value="Unassembled WGS sequence"/>
</dbReference>
<feature type="region of interest" description="Disordered" evidence="1">
    <location>
        <begin position="45"/>
        <end position="152"/>
    </location>
</feature>
<organism evidence="2 3">
    <name type="scientific">Flavobacterium hiemivividum</name>
    <dbReference type="NCBI Taxonomy" id="2541734"/>
    <lineage>
        <taxon>Bacteria</taxon>
        <taxon>Pseudomonadati</taxon>
        <taxon>Bacteroidota</taxon>
        <taxon>Flavobacteriia</taxon>
        <taxon>Flavobacteriales</taxon>
        <taxon>Flavobacteriaceae</taxon>
        <taxon>Flavobacterium</taxon>
    </lineage>
</organism>
<gene>
    <name evidence="2" type="ORF">E0F98_12185</name>
</gene>
<dbReference type="PROSITE" id="PS51257">
    <property type="entry name" value="PROKAR_LIPOPROTEIN"/>
    <property type="match status" value="1"/>
</dbReference>
<accession>A0A4R5CWK9</accession>
<evidence type="ECO:0000313" key="3">
    <source>
        <dbReference type="Proteomes" id="UP000294597"/>
    </source>
</evidence>
<sequence>MKSQFFFIFIFLTVLTSCKDESKKQVENNPANVVPFYQNVATANNPVVSPSGEQQPTPGASAAAGMNPQHGQSGHRCDIAVGAPLNSAATTPASATTTQQSSQPQSAPAATYTVNNTAPSAEVTPTAEGMNPPHGQPGHRCEIPVGAPLDGK</sequence>
<feature type="compositionally biased region" description="Polar residues" evidence="1">
    <location>
        <begin position="45"/>
        <end position="58"/>
    </location>
</feature>
<name>A0A4R5CWK9_9FLAO</name>